<accession>A0ABP3K5L8</accession>
<protein>
    <recommendedName>
        <fullName evidence="4">Heavy-metal-associated domain-containing protein</fullName>
    </recommendedName>
</protein>
<reference evidence="3" key="1">
    <citation type="journal article" date="2019" name="Int. J. Syst. Evol. Microbiol.">
        <title>The Global Catalogue of Microorganisms (GCM) 10K type strain sequencing project: providing services to taxonomists for standard genome sequencing and annotation.</title>
        <authorList>
            <consortium name="The Broad Institute Genomics Platform"/>
            <consortium name="The Broad Institute Genome Sequencing Center for Infectious Disease"/>
            <person name="Wu L."/>
            <person name="Ma J."/>
        </authorList>
    </citation>
    <scope>NUCLEOTIDE SEQUENCE [LARGE SCALE GENOMIC DNA]</scope>
    <source>
        <strain evidence="3">JCM 14162</strain>
    </source>
</reference>
<feature type="compositionally biased region" description="Low complexity" evidence="1">
    <location>
        <begin position="424"/>
        <end position="435"/>
    </location>
</feature>
<evidence type="ECO:0000256" key="1">
    <source>
        <dbReference type="SAM" id="MobiDB-lite"/>
    </source>
</evidence>
<feature type="region of interest" description="Disordered" evidence="1">
    <location>
        <begin position="415"/>
        <end position="442"/>
    </location>
</feature>
<organism evidence="2 3">
    <name type="scientific">Parasphingorhabdus litoris</name>
    <dbReference type="NCBI Taxonomy" id="394733"/>
    <lineage>
        <taxon>Bacteria</taxon>
        <taxon>Pseudomonadati</taxon>
        <taxon>Pseudomonadota</taxon>
        <taxon>Alphaproteobacteria</taxon>
        <taxon>Sphingomonadales</taxon>
        <taxon>Sphingomonadaceae</taxon>
        <taxon>Parasphingorhabdus</taxon>
    </lineage>
</organism>
<sequence>MRFLTSFKYRFGALFALIGLVTAGLVYAQLEGTERGVAPLASSGDFEVFGVEVDTSGKNAFEARQKGWEEAQRKAWIQLYARTQGGKTAGLSDGALNNIVSAIIVEEEQIGPTRYIARLGVMFDRARAGQILGVGGRRLRSPPLLVLPIMWSEGAPQVFENRTEWQKAWARFRAGDSAIDYVRPYGSDSESLMLTAGQAERHNRRWWRMILDQFGAADVIVPIVRMEYQYPGGPVTARFSARYGPDNKFIESFSLKASSSDGIPSMMDQAIVRLDEIYSSALSRGVLRTDKSLVIEDDGFDIEALEKEIEAELAAEIGTSASDSVASSDADSAGSDSNAVAAASSSITVTVQFDTPDVGAVSRGESSVRSVPGVSSAATSSLALGGVSVMRVSYTGDLSALASALRSRGWQVQQGSGALRISRSGGAPSGPSADSGSDEQDQ</sequence>
<proteinExistence type="predicted"/>
<keyword evidence="3" id="KW-1185">Reference proteome</keyword>
<name>A0ABP3K5L8_9SPHN</name>
<comment type="caution">
    <text evidence="2">The sequence shown here is derived from an EMBL/GenBank/DDBJ whole genome shotgun (WGS) entry which is preliminary data.</text>
</comment>
<dbReference type="EMBL" id="BAAAEM010000002">
    <property type="protein sequence ID" value="GAA0471810.1"/>
    <property type="molecule type" value="Genomic_DNA"/>
</dbReference>
<evidence type="ECO:0000313" key="2">
    <source>
        <dbReference type="EMBL" id="GAA0471810.1"/>
    </source>
</evidence>
<evidence type="ECO:0008006" key="4">
    <source>
        <dbReference type="Google" id="ProtNLM"/>
    </source>
</evidence>
<evidence type="ECO:0000313" key="3">
    <source>
        <dbReference type="Proteomes" id="UP001500713"/>
    </source>
</evidence>
<dbReference type="RefSeq" id="WP_229956349.1">
    <property type="nucleotide sequence ID" value="NZ_BAAAEM010000002.1"/>
</dbReference>
<gene>
    <name evidence="2" type="ORF">GCM10009096_11060</name>
</gene>
<dbReference type="Proteomes" id="UP001500713">
    <property type="component" value="Unassembled WGS sequence"/>
</dbReference>